<accession>A0A920CZ12</accession>
<dbReference type="EMBL" id="BOSE01000003">
    <property type="protein sequence ID" value="GIP16554.1"/>
    <property type="molecule type" value="Genomic_DNA"/>
</dbReference>
<keyword evidence="2" id="KW-0732">Signal</keyword>
<dbReference type="PANTHER" id="PTHR43649">
    <property type="entry name" value="ARABINOSE-BINDING PROTEIN-RELATED"/>
    <property type="match status" value="1"/>
</dbReference>
<dbReference type="SUPFAM" id="SSF53850">
    <property type="entry name" value="Periplasmic binding protein-like II"/>
    <property type="match status" value="1"/>
</dbReference>
<dbReference type="PROSITE" id="PS51257">
    <property type="entry name" value="PROKAR_LIPOPROTEIN"/>
    <property type="match status" value="1"/>
</dbReference>
<keyword evidence="4" id="KW-1185">Reference proteome</keyword>
<proteinExistence type="predicted"/>
<protein>
    <submittedName>
        <fullName evidence="3">Sugar ABC transporter substrate-binding protein</fullName>
    </submittedName>
</protein>
<organism evidence="3 4">
    <name type="scientific">Paenibacillus montaniterrae</name>
    <dbReference type="NCBI Taxonomy" id="429341"/>
    <lineage>
        <taxon>Bacteria</taxon>
        <taxon>Bacillati</taxon>
        <taxon>Bacillota</taxon>
        <taxon>Bacilli</taxon>
        <taxon>Bacillales</taxon>
        <taxon>Paenibacillaceae</taxon>
        <taxon>Paenibacillus</taxon>
    </lineage>
</organism>
<feature type="compositionally biased region" description="Polar residues" evidence="1">
    <location>
        <begin position="41"/>
        <end position="59"/>
    </location>
</feature>
<sequence>MKRMTKKLAMIALTSLLVLAAGCSGNNSSSNTGNNGGASSPTPTAENHTNAGNDQESSEPVTIKLHTFGNEATYNWAATIAAFEDAHPNISVDLVVLSEKGDSQEALQKLDLEAGSGATMDVLMFSDAASYAQRVGLGMVAPLDEYIAAEGFNLTDEYKVDTTLNGQIYALPGKFNPWYVLLNKTMLDDAGLEVPTDWTWDDFAEYARKLTKGEGNDKVYGTYFHGPQNGGWMEFMKLALANQPGDSEFLKEDGTSNIESPLFKRTLELRYQFEQEGISTPYQEMLSQKLHYRNQFFNQDAAMVMIGSWMNTELGGTEQFPLNFEVAVAPIPKNNDADEIGYTMVTTDYVAVAASSKHKEEAYQFVRWYTTDGQIAQGKNVPSWKGVADAELANIIDIILSGTVSPEKVDKQSLINTLANSKSSKIIPPVSYQSEVYKVINEEYEKLIFGQQDIDTTVQETHQRVTQVVNDNQ</sequence>
<feature type="compositionally biased region" description="Low complexity" evidence="1">
    <location>
        <begin position="30"/>
        <end position="40"/>
    </location>
</feature>
<dbReference type="Gene3D" id="3.40.190.10">
    <property type="entry name" value="Periplasmic binding protein-like II"/>
    <property type="match status" value="1"/>
</dbReference>
<evidence type="ECO:0000313" key="3">
    <source>
        <dbReference type="EMBL" id="GIP16554.1"/>
    </source>
</evidence>
<comment type="caution">
    <text evidence="3">The sequence shown here is derived from an EMBL/GenBank/DDBJ whole genome shotgun (WGS) entry which is preliminary data.</text>
</comment>
<dbReference type="CDD" id="cd13585">
    <property type="entry name" value="PBP2_TMBP_like"/>
    <property type="match status" value="1"/>
</dbReference>
<dbReference type="InterPro" id="IPR006059">
    <property type="entry name" value="SBP"/>
</dbReference>
<feature type="signal peptide" evidence="2">
    <location>
        <begin position="1"/>
        <end position="20"/>
    </location>
</feature>
<dbReference type="AlphaFoldDB" id="A0A920CZ12"/>
<dbReference type="RefSeq" id="WP_213514897.1">
    <property type="nucleotide sequence ID" value="NZ_BOSE01000003.1"/>
</dbReference>
<name>A0A920CZ12_9BACL</name>
<feature type="region of interest" description="Disordered" evidence="1">
    <location>
        <begin position="30"/>
        <end position="59"/>
    </location>
</feature>
<reference evidence="3" key="1">
    <citation type="submission" date="2021-03" db="EMBL/GenBank/DDBJ databases">
        <title>Antimicrobial resistance genes in bacteria isolated from Japanese honey, and their potential for conferring macrolide and lincosamide resistance in the American foulbrood pathogen Paenibacillus larvae.</title>
        <authorList>
            <person name="Okamoto M."/>
            <person name="Kumagai M."/>
            <person name="Kanamori H."/>
            <person name="Takamatsu D."/>
        </authorList>
    </citation>
    <scope>NUCLEOTIDE SEQUENCE</scope>
    <source>
        <strain evidence="3">J40TS1</strain>
    </source>
</reference>
<gene>
    <name evidence="3" type="ORF">J40TS1_21960</name>
</gene>
<dbReference type="Pfam" id="PF01547">
    <property type="entry name" value="SBP_bac_1"/>
    <property type="match status" value="1"/>
</dbReference>
<feature type="chain" id="PRO_5038832525" evidence="2">
    <location>
        <begin position="21"/>
        <end position="473"/>
    </location>
</feature>
<evidence type="ECO:0000313" key="4">
    <source>
        <dbReference type="Proteomes" id="UP000683139"/>
    </source>
</evidence>
<dbReference type="InterPro" id="IPR050490">
    <property type="entry name" value="Bact_solute-bd_prot1"/>
</dbReference>
<dbReference type="PANTHER" id="PTHR43649:SF30">
    <property type="entry name" value="ABC TRANSPORTER SUBSTRATE-BINDING PROTEIN"/>
    <property type="match status" value="1"/>
</dbReference>
<dbReference type="Proteomes" id="UP000683139">
    <property type="component" value="Unassembled WGS sequence"/>
</dbReference>
<evidence type="ECO:0000256" key="1">
    <source>
        <dbReference type="SAM" id="MobiDB-lite"/>
    </source>
</evidence>
<evidence type="ECO:0000256" key="2">
    <source>
        <dbReference type="SAM" id="SignalP"/>
    </source>
</evidence>